<evidence type="ECO:0000313" key="2">
    <source>
        <dbReference type="Proteomes" id="UP000015527"/>
    </source>
</evidence>
<sequence>MPTIAGIMRASPRVVGAFSQLLIVGWLARPAPEPGSLPSARRKPGSSQGIKVVGVLVAAGNRQNPCPQDIIRFMDHTTGIARIGNASGKLPADIQLAFGLGQQQNPTVRSQPSPVEGGCDFLSADRWESKSAWASIVHGGCGLWLFPSRRRDGLDTQFPTSEQNLTLLPPTLLAAPVTRRG</sequence>
<dbReference type="EMBL" id="ATHL01000081">
    <property type="protein sequence ID" value="EQB14563.1"/>
    <property type="molecule type" value="Genomic_DNA"/>
</dbReference>
<name>T0HQX6_9SPHN</name>
<organism evidence="1 2">
    <name type="scientific">Novosphingobium lindaniclasticum LE124</name>
    <dbReference type="NCBI Taxonomy" id="1096930"/>
    <lineage>
        <taxon>Bacteria</taxon>
        <taxon>Pseudomonadati</taxon>
        <taxon>Pseudomonadota</taxon>
        <taxon>Alphaproteobacteria</taxon>
        <taxon>Sphingomonadales</taxon>
        <taxon>Sphingomonadaceae</taxon>
        <taxon>Novosphingobium</taxon>
    </lineage>
</organism>
<proteinExistence type="predicted"/>
<gene>
    <name evidence="1" type="ORF">L284_12810</name>
</gene>
<reference evidence="1 2" key="1">
    <citation type="journal article" date="2013" name="Genome Announc.">
        <title>Genome Sequence of Novosphingobium lindaniclasticum LE124T, Isolated from a Hexachlorocyclohexane Dumpsite.</title>
        <authorList>
            <person name="Saxena A."/>
            <person name="Nayyar N."/>
            <person name="Sangwan N."/>
            <person name="Kumari R."/>
            <person name="Khurana J.P."/>
            <person name="Lal R."/>
        </authorList>
    </citation>
    <scope>NUCLEOTIDE SEQUENCE [LARGE SCALE GENOMIC DNA]</scope>
    <source>
        <strain evidence="1 2">LE124</strain>
    </source>
</reference>
<dbReference type="AlphaFoldDB" id="T0HQX6"/>
<dbReference type="Proteomes" id="UP000015527">
    <property type="component" value="Unassembled WGS sequence"/>
</dbReference>
<evidence type="ECO:0000313" key="1">
    <source>
        <dbReference type="EMBL" id="EQB14563.1"/>
    </source>
</evidence>
<accession>T0HQX6</accession>
<keyword evidence="2" id="KW-1185">Reference proteome</keyword>
<protein>
    <submittedName>
        <fullName evidence="1">Uncharacterized protein</fullName>
    </submittedName>
</protein>
<comment type="caution">
    <text evidence="1">The sequence shown here is derived from an EMBL/GenBank/DDBJ whole genome shotgun (WGS) entry which is preliminary data.</text>
</comment>